<comment type="caution">
    <text evidence="3">The sequence shown here is derived from an EMBL/GenBank/DDBJ whole genome shotgun (WGS) entry which is preliminary data.</text>
</comment>
<evidence type="ECO:0000256" key="2">
    <source>
        <dbReference type="SAM" id="SignalP"/>
    </source>
</evidence>
<feature type="chain" id="PRO_5040357662" evidence="2">
    <location>
        <begin position="21"/>
        <end position="78"/>
    </location>
</feature>
<keyword evidence="4" id="KW-1185">Reference proteome</keyword>
<keyword evidence="2" id="KW-0732">Signal</keyword>
<gene>
    <name evidence="3" type="ORF">EC957_001255</name>
</gene>
<feature type="signal peptide" evidence="2">
    <location>
        <begin position="1"/>
        <end position="20"/>
    </location>
</feature>
<dbReference type="Proteomes" id="UP000723463">
    <property type="component" value="Unassembled WGS sequence"/>
</dbReference>
<name>A0A9P6F5T8_9FUNG</name>
<sequence>MSSRILSLFVISAGDTAADAFPLDVKAFKTVDHLKDPRPYQEPTHSALNRPSPTPTLRVSIPIPSIRDFDAFLIRRIS</sequence>
<dbReference type="AlphaFoldDB" id="A0A9P6F5T8"/>
<feature type="region of interest" description="Disordered" evidence="1">
    <location>
        <begin position="36"/>
        <end position="55"/>
    </location>
</feature>
<organism evidence="3 4">
    <name type="scientific">Mortierella hygrophila</name>
    <dbReference type="NCBI Taxonomy" id="979708"/>
    <lineage>
        <taxon>Eukaryota</taxon>
        <taxon>Fungi</taxon>
        <taxon>Fungi incertae sedis</taxon>
        <taxon>Mucoromycota</taxon>
        <taxon>Mortierellomycotina</taxon>
        <taxon>Mortierellomycetes</taxon>
        <taxon>Mortierellales</taxon>
        <taxon>Mortierellaceae</taxon>
        <taxon>Mortierella</taxon>
    </lineage>
</organism>
<evidence type="ECO:0000313" key="3">
    <source>
        <dbReference type="EMBL" id="KAF9543110.1"/>
    </source>
</evidence>
<accession>A0A9P6F5T8</accession>
<protein>
    <submittedName>
        <fullName evidence="3">Uncharacterized protein</fullName>
    </submittedName>
</protein>
<evidence type="ECO:0000256" key="1">
    <source>
        <dbReference type="SAM" id="MobiDB-lite"/>
    </source>
</evidence>
<reference evidence="3" key="1">
    <citation type="journal article" date="2020" name="Fungal Divers.">
        <title>Resolving the Mortierellaceae phylogeny through synthesis of multi-gene phylogenetics and phylogenomics.</title>
        <authorList>
            <person name="Vandepol N."/>
            <person name="Liber J."/>
            <person name="Desiro A."/>
            <person name="Na H."/>
            <person name="Kennedy M."/>
            <person name="Barry K."/>
            <person name="Grigoriev I.V."/>
            <person name="Miller A.N."/>
            <person name="O'Donnell K."/>
            <person name="Stajich J.E."/>
            <person name="Bonito G."/>
        </authorList>
    </citation>
    <scope>NUCLEOTIDE SEQUENCE</scope>
    <source>
        <strain evidence="3">NRRL 2591</strain>
    </source>
</reference>
<evidence type="ECO:0000313" key="4">
    <source>
        <dbReference type="Proteomes" id="UP000723463"/>
    </source>
</evidence>
<dbReference type="EMBL" id="JAAAXW010000121">
    <property type="protein sequence ID" value="KAF9543110.1"/>
    <property type="molecule type" value="Genomic_DNA"/>
</dbReference>
<proteinExistence type="predicted"/>
<feature type="compositionally biased region" description="Polar residues" evidence="1">
    <location>
        <begin position="43"/>
        <end position="55"/>
    </location>
</feature>